<dbReference type="Gene3D" id="3.30.730.10">
    <property type="entry name" value="AP2/ERF domain"/>
    <property type="match status" value="1"/>
</dbReference>
<keyword evidence="4" id="KW-0238">DNA-binding</keyword>
<dbReference type="Pfam" id="PF00847">
    <property type="entry name" value="AP2"/>
    <property type="match status" value="1"/>
</dbReference>
<dbReference type="Proteomes" id="UP000694864">
    <property type="component" value="Chromosome 2"/>
</dbReference>
<evidence type="ECO:0000259" key="9">
    <source>
        <dbReference type="PROSITE" id="PS51032"/>
    </source>
</evidence>
<evidence type="ECO:0000256" key="4">
    <source>
        <dbReference type="ARBA" id="ARBA00023125"/>
    </source>
</evidence>
<comment type="similarity">
    <text evidence="8">Belongs to the AP2/ERF transcription factor family. ERF subfamily.</text>
</comment>
<dbReference type="SMART" id="SM00380">
    <property type="entry name" value="AP2"/>
    <property type="match status" value="1"/>
</dbReference>
<dbReference type="CDD" id="cd00018">
    <property type="entry name" value="AP2"/>
    <property type="match status" value="1"/>
</dbReference>
<keyword evidence="7" id="KW-0539">Nucleus</keyword>
<evidence type="ECO:0000313" key="11">
    <source>
        <dbReference type="RefSeq" id="XP_010462245.1"/>
    </source>
</evidence>
<reference evidence="10" key="1">
    <citation type="journal article" date="2014" name="Nat. Commun.">
        <title>The emerging biofuel crop Camelina sativa retains a highly undifferentiated hexaploid genome structure.</title>
        <authorList>
            <person name="Kagale S."/>
            <person name="Koh C."/>
            <person name="Nixon J."/>
            <person name="Bollina V."/>
            <person name="Clarke W.E."/>
            <person name="Tuteja R."/>
            <person name="Spillane C."/>
            <person name="Robinson S.J."/>
            <person name="Links M.G."/>
            <person name="Clarke C."/>
            <person name="Higgins E.E."/>
            <person name="Huebert T."/>
            <person name="Sharpe A.G."/>
            <person name="Parkin I.A."/>
        </authorList>
    </citation>
    <scope>NUCLEOTIDE SEQUENCE [LARGE SCALE GENOMIC DNA]</scope>
    <source>
        <strain evidence="10">cv. DH55</strain>
    </source>
</reference>
<dbReference type="InterPro" id="IPR016177">
    <property type="entry name" value="DNA-bd_dom_sf"/>
</dbReference>
<keyword evidence="5" id="KW-0010">Activator</keyword>
<keyword evidence="10" id="KW-1185">Reference proteome</keyword>
<gene>
    <name evidence="11" type="primary">LOC104742868</name>
</gene>
<dbReference type="PROSITE" id="PS51032">
    <property type="entry name" value="AP2_ERF"/>
    <property type="match status" value="1"/>
</dbReference>
<evidence type="ECO:0000313" key="10">
    <source>
        <dbReference type="Proteomes" id="UP000694864"/>
    </source>
</evidence>
<evidence type="ECO:0000256" key="8">
    <source>
        <dbReference type="ARBA" id="ARBA00024343"/>
    </source>
</evidence>
<comment type="subcellular location">
    <subcellularLocation>
        <location evidence="1">Nucleus</location>
    </subcellularLocation>
</comment>
<name>A0ABM0VWV1_CAMSA</name>
<sequence length="289" mass="32436">MAIALNMNGYIDEFTLALEPFMKVSSSSSPTSSSNPKTFTPNFIPTNNINNQVFPVSNQPGPIGLNQLTPTQILQIQTELHLRHNHQSRRRSGHLLTAKPTPMKKTDVATKPVKLYRGVRQRQWGKWVAEIRLPKNRTRLWLGTFETAEEAALAYDQAAHKIRGDNARLNFPNIALQGDYYKQTLSPSIKAKIESICNSSSDLLPLPQLKKQTKTEEVFSGFHYTGPKPEKVPVYGDKFGSGLSGSSPESDITLLDFSSDCMKEDESFLIGLHKYPSLEIDWDALEKLF</sequence>
<organism evidence="10 11">
    <name type="scientific">Camelina sativa</name>
    <name type="common">False flax</name>
    <name type="synonym">Myagrum sativum</name>
    <dbReference type="NCBI Taxonomy" id="90675"/>
    <lineage>
        <taxon>Eukaryota</taxon>
        <taxon>Viridiplantae</taxon>
        <taxon>Streptophyta</taxon>
        <taxon>Embryophyta</taxon>
        <taxon>Tracheophyta</taxon>
        <taxon>Spermatophyta</taxon>
        <taxon>Magnoliopsida</taxon>
        <taxon>eudicotyledons</taxon>
        <taxon>Gunneridae</taxon>
        <taxon>Pentapetalae</taxon>
        <taxon>rosids</taxon>
        <taxon>malvids</taxon>
        <taxon>Brassicales</taxon>
        <taxon>Brassicaceae</taxon>
        <taxon>Camelineae</taxon>
        <taxon>Camelina</taxon>
    </lineage>
</organism>
<evidence type="ECO:0000256" key="3">
    <source>
        <dbReference type="ARBA" id="ARBA00023015"/>
    </source>
</evidence>
<dbReference type="PANTHER" id="PTHR31657">
    <property type="entry name" value="ETHYLENE-RESPONSIVE TRANSCRIPTION FACTOR ERF061"/>
    <property type="match status" value="1"/>
</dbReference>
<dbReference type="InterPro" id="IPR036955">
    <property type="entry name" value="AP2/ERF_dom_sf"/>
</dbReference>
<keyword evidence="3" id="KW-0805">Transcription regulation</keyword>
<protein>
    <submittedName>
        <fullName evidence="11">Ethylene-responsive transcription factor ERF057-like</fullName>
    </submittedName>
</protein>
<dbReference type="InterPro" id="IPR001471">
    <property type="entry name" value="AP2/ERF_dom"/>
</dbReference>
<dbReference type="PRINTS" id="PR00367">
    <property type="entry name" value="ETHRSPELEMNT"/>
</dbReference>
<dbReference type="SUPFAM" id="SSF54171">
    <property type="entry name" value="DNA-binding domain"/>
    <property type="match status" value="1"/>
</dbReference>
<evidence type="ECO:0000256" key="7">
    <source>
        <dbReference type="ARBA" id="ARBA00023242"/>
    </source>
</evidence>
<keyword evidence="2" id="KW-0936">Ethylene signaling pathway</keyword>
<dbReference type="RefSeq" id="XP_010462245.1">
    <property type="nucleotide sequence ID" value="XM_010463943.1"/>
</dbReference>
<accession>A0ABM0VWV1</accession>
<proteinExistence type="inferred from homology"/>
<evidence type="ECO:0000256" key="6">
    <source>
        <dbReference type="ARBA" id="ARBA00023163"/>
    </source>
</evidence>
<dbReference type="InterPro" id="IPR051758">
    <property type="entry name" value="ERF/AP2-like"/>
</dbReference>
<evidence type="ECO:0000256" key="5">
    <source>
        <dbReference type="ARBA" id="ARBA00023159"/>
    </source>
</evidence>
<keyword evidence="6" id="KW-0804">Transcription</keyword>
<feature type="domain" description="AP2/ERF" evidence="9">
    <location>
        <begin position="115"/>
        <end position="172"/>
    </location>
</feature>
<evidence type="ECO:0000256" key="1">
    <source>
        <dbReference type="ARBA" id="ARBA00004123"/>
    </source>
</evidence>
<dbReference type="PANTHER" id="PTHR31657:SF38">
    <property type="entry name" value="ETHYLENE-RESPONSIVE TRANSCRIPTION FACTOR ERF057"/>
    <property type="match status" value="1"/>
</dbReference>
<reference evidence="11" key="2">
    <citation type="submission" date="2025-08" db="UniProtKB">
        <authorList>
            <consortium name="RefSeq"/>
        </authorList>
    </citation>
    <scope>IDENTIFICATION</scope>
    <source>
        <tissue evidence="11">Leaf</tissue>
    </source>
</reference>
<evidence type="ECO:0000256" key="2">
    <source>
        <dbReference type="ARBA" id="ARBA00022745"/>
    </source>
</evidence>
<dbReference type="GeneID" id="104742868"/>